<dbReference type="EMBL" id="JBAHYK010001063">
    <property type="protein sequence ID" value="KAL0569721.1"/>
    <property type="molecule type" value="Genomic_DNA"/>
</dbReference>
<dbReference type="PROSITE" id="PS50865">
    <property type="entry name" value="ZF_MYND_2"/>
    <property type="match status" value="1"/>
</dbReference>
<dbReference type="PANTHER" id="PTHR47570">
    <property type="entry name" value="ZINC ION BINDING PROTEIN"/>
    <property type="match status" value="1"/>
</dbReference>
<keyword evidence="3" id="KW-0862">Zinc</keyword>
<evidence type="ECO:0000313" key="8">
    <source>
        <dbReference type="Proteomes" id="UP001465976"/>
    </source>
</evidence>
<reference evidence="7 8" key="1">
    <citation type="submission" date="2024-02" db="EMBL/GenBank/DDBJ databases">
        <title>A draft genome for the cacao thread blight pathogen Marasmius crinis-equi.</title>
        <authorList>
            <person name="Cohen S.P."/>
            <person name="Baruah I.K."/>
            <person name="Amoako-Attah I."/>
            <person name="Bukari Y."/>
            <person name="Meinhardt L.W."/>
            <person name="Bailey B.A."/>
        </authorList>
    </citation>
    <scope>NUCLEOTIDE SEQUENCE [LARGE SCALE GENOMIC DNA]</scope>
    <source>
        <strain evidence="7 8">GH-76</strain>
    </source>
</reference>
<dbReference type="Pfam" id="PF01753">
    <property type="entry name" value="zf-MYND"/>
    <property type="match status" value="1"/>
</dbReference>
<keyword evidence="1" id="KW-0479">Metal-binding</keyword>
<gene>
    <name evidence="7" type="ORF">V5O48_012236</name>
</gene>
<dbReference type="InterPro" id="IPR002893">
    <property type="entry name" value="Znf_MYND"/>
</dbReference>
<sequence>MIRTPQLQTHLAHAWAKTVALEHQSIHEWALALSTLAFPVYDESEDKPQPIPDNKEFTSLWIRHTLRESFYIKHGKGVKAFYSFISIRSNEDIVEGGRYSYTQSVVKHSISAHTRLLSTLLTKKKDAREAVLGSDESLTYHGLAVGIAGLIEEAMVGLPQVLEAVEAGLLVALFKSYPIYFRCDFEKGKHLPTLNHLSLSCRIIVQINKFLVYPSVFHAYRRVTSKIRKSADLEEELKSKGQSLWICWYSLVRKARILQAIRDSRKKQGRLFECSYSECKNYMRPKAVDRYRRCSGCSSVIYCSADCQTLHWKERHRNECRVMRINLKEGKILSNQETHFFKVLTRSSVLHLIPKVINEVVDTFVSSLQTCVTARDGLSMEVNSIADKTRNPILVVDFTVFDFPRKPGEGIECFEPTKFAEQFQARLGLGRTLALIEQWKAADVIDIFVVSLFPKTRDEAWSLDEMFLFPLDVPEQDDNSDAEENSSEDSNSESGDSENSDSEGSYSEDYTDESGSNEGGI</sequence>
<dbReference type="PANTHER" id="PTHR47570:SF1">
    <property type="entry name" value="ZINC ION BINDING PROTEIN"/>
    <property type="match status" value="1"/>
</dbReference>
<feature type="compositionally biased region" description="Acidic residues" evidence="5">
    <location>
        <begin position="474"/>
        <end position="501"/>
    </location>
</feature>
<accession>A0ABR3F3D4</accession>
<evidence type="ECO:0000256" key="4">
    <source>
        <dbReference type="PROSITE-ProRule" id="PRU00134"/>
    </source>
</evidence>
<dbReference type="Gene3D" id="6.10.140.2220">
    <property type="match status" value="1"/>
</dbReference>
<evidence type="ECO:0000313" key="7">
    <source>
        <dbReference type="EMBL" id="KAL0569721.1"/>
    </source>
</evidence>
<evidence type="ECO:0000256" key="1">
    <source>
        <dbReference type="ARBA" id="ARBA00022723"/>
    </source>
</evidence>
<evidence type="ECO:0000256" key="5">
    <source>
        <dbReference type="SAM" id="MobiDB-lite"/>
    </source>
</evidence>
<evidence type="ECO:0000259" key="6">
    <source>
        <dbReference type="PROSITE" id="PS50865"/>
    </source>
</evidence>
<keyword evidence="2 4" id="KW-0863">Zinc-finger</keyword>
<evidence type="ECO:0000256" key="2">
    <source>
        <dbReference type="ARBA" id="ARBA00022771"/>
    </source>
</evidence>
<feature type="domain" description="MYND-type" evidence="6">
    <location>
        <begin position="279"/>
        <end position="320"/>
    </location>
</feature>
<evidence type="ECO:0000256" key="3">
    <source>
        <dbReference type="ARBA" id="ARBA00022833"/>
    </source>
</evidence>
<proteinExistence type="predicted"/>
<dbReference type="SUPFAM" id="SSF144232">
    <property type="entry name" value="HIT/MYND zinc finger-like"/>
    <property type="match status" value="1"/>
</dbReference>
<keyword evidence="8" id="KW-1185">Reference proteome</keyword>
<protein>
    <recommendedName>
        <fullName evidence="6">MYND-type domain-containing protein</fullName>
    </recommendedName>
</protein>
<organism evidence="7 8">
    <name type="scientific">Marasmius crinis-equi</name>
    <dbReference type="NCBI Taxonomy" id="585013"/>
    <lineage>
        <taxon>Eukaryota</taxon>
        <taxon>Fungi</taxon>
        <taxon>Dikarya</taxon>
        <taxon>Basidiomycota</taxon>
        <taxon>Agaricomycotina</taxon>
        <taxon>Agaricomycetes</taxon>
        <taxon>Agaricomycetidae</taxon>
        <taxon>Agaricales</taxon>
        <taxon>Marasmiineae</taxon>
        <taxon>Marasmiaceae</taxon>
        <taxon>Marasmius</taxon>
    </lineage>
</organism>
<dbReference type="Proteomes" id="UP001465976">
    <property type="component" value="Unassembled WGS sequence"/>
</dbReference>
<feature type="region of interest" description="Disordered" evidence="5">
    <location>
        <begin position="473"/>
        <end position="521"/>
    </location>
</feature>
<comment type="caution">
    <text evidence="7">The sequence shown here is derived from an EMBL/GenBank/DDBJ whole genome shotgun (WGS) entry which is preliminary data.</text>
</comment>
<name>A0ABR3F3D4_9AGAR</name>